<dbReference type="PROSITE" id="PS50200">
    <property type="entry name" value="RA"/>
    <property type="match status" value="1"/>
</dbReference>
<evidence type="ECO:0000256" key="5">
    <source>
        <dbReference type="ARBA" id="ARBA00022741"/>
    </source>
</evidence>
<dbReference type="InterPro" id="IPR029458">
    <property type="entry name" value="Ras-bd_By2"/>
</dbReference>
<dbReference type="SMART" id="SM01304">
    <property type="entry name" value="Ras_bdg_2"/>
    <property type="match status" value="1"/>
</dbReference>
<feature type="compositionally biased region" description="Low complexity" evidence="11">
    <location>
        <begin position="461"/>
        <end position="470"/>
    </location>
</feature>
<dbReference type="AlphaFoldDB" id="A0A167BWF7"/>
<evidence type="ECO:0000256" key="7">
    <source>
        <dbReference type="ARBA" id="ARBA00022840"/>
    </source>
</evidence>
<comment type="catalytic activity">
    <reaction evidence="8">
        <text>L-threonyl-[protein] + ATP = O-phospho-L-threonyl-[protein] + ADP + H(+)</text>
        <dbReference type="Rhea" id="RHEA:46608"/>
        <dbReference type="Rhea" id="RHEA-COMP:11060"/>
        <dbReference type="Rhea" id="RHEA-COMP:11605"/>
        <dbReference type="ChEBI" id="CHEBI:15378"/>
        <dbReference type="ChEBI" id="CHEBI:30013"/>
        <dbReference type="ChEBI" id="CHEBI:30616"/>
        <dbReference type="ChEBI" id="CHEBI:61977"/>
        <dbReference type="ChEBI" id="CHEBI:456216"/>
        <dbReference type="EC" id="2.7.11.25"/>
    </reaction>
</comment>
<dbReference type="PROSITE" id="PS50105">
    <property type="entry name" value="SAM_DOMAIN"/>
    <property type="match status" value="1"/>
</dbReference>
<dbReference type="PROSITE" id="PS50011">
    <property type="entry name" value="PROTEIN_KINASE_DOM"/>
    <property type="match status" value="1"/>
</dbReference>
<dbReference type="Gene3D" id="1.10.510.10">
    <property type="entry name" value="Transferase(Phosphotransferase) domain 1"/>
    <property type="match status" value="1"/>
</dbReference>
<dbReference type="InterPro" id="IPR013761">
    <property type="entry name" value="SAM/pointed_sf"/>
</dbReference>
<dbReference type="InterPro" id="IPR001660">
    <property type="entry name" value="SAM"/>
</dbReference>
<dbReference type="GeneID" id="30035759"/>
<evidence type="ECO:0000256" key="9">
    <source>
        <dbReference type="ARBA" id="ARBA00048329"/>
    </source>
</evidence>
<dbReference type="EC" id="2.7.11.25" evidence="2"/>
<feature type="compositionally biased region" description="Low complexity" evidence="11">
    <location>
        <begin position="476"/>
        <end position="491"/>
    </location>
</feature>
<evidence type="ECO:0000256" key="10">
    <source>
        <dbReference type="PROSITE-ProRule" id="PRU10141"/>
    </source>
</evidence>
<feature type="binding site" evidence="10">
    <location>
        <position position="629"/>
    </location>
    <ligand>
        <name>ATP</name>
        <dbReference type="ChEBI" id="CHEBI:30616"/>
    </ligand>
</feature>
<dbReference type="Gene3D" id="1.10.150.50">
    <property type="entry name" value="Transcription Factor, Ets-1"/>
    <property type="match status" value="1"/>
</dbReference>
<dbReference type="SMART" id="SM00220">
    <property type="entry name" value="S_TKc"/>
    <property type="match status" value="1"/>
</dbReference>
<feature type="domain" description="Ras-associating" evidence="14">
    <location>
        <begin position="199"/>
        <end position="285"/>
    </location>
</feature>
<dbReference type="EMBL" id="CP014500">
    <property type="protein sequence ID" value="ANB10914.1"/>
    <property type="molecule type" value="Genomic_DNA"/>
</dbReference>
<dbReference type="Gene3D" id="3.10.20.90">
    <property type="entry name" value="Phosphatidylinositol 3-kinase Catalytic Subunit, Chain A, domain 1"/>
    <property type="match status" value="1"/>
</dbReference>
<dbReference type="Gene3D" id="3.30.200.20">
    <property type="entry name" value="Phosphorylase Kinase, domain 1"/>
    <property type="match status" value="1"/>
</dbReference>
<evidence type="ECO:0000256" key="4">
    <source>
        <dbReference type="ARBA" id="ARBA00022679"/>
    </source>
</evidence>
<keyword evidence="6 15" id="KW-0418">Kinase</keyword>
<feature type="region of interest" description="Disordered" evidence="11">
    <location>
        <begin position="150"/>
        <end position="177"/>
    </location>
</feature>
<evidence type="ECO:0000256" key="2">
    <source>
        <dbReference type="ARBA" id="ARBA00012406"/>
    </source>
</evidence>
<dbReference type="SMART" id="SM00454">
    <property type="entry name" value="SAM"/>
    <property type="match status" value="1"/>
</dbReference>
<organism evidence="15 16">
    <name type="scientific">Sugiyamaella lignohabitans</name>
    <dbReference type="NCBI Taxonomy" id="796027"/>
    <lineage>
        <taxon>Eukaryota</taxon>
        <taxon>Fungi</taxon>
        <taxon>Dikarya</taxon>
        <taxon>Ascomycota</taxon>
        <taxon>Saccharomycotina</taxon>
        <taxon>Dipodascomycetes</taxon>
        <taxon>Dipodascales</taxon>
        <taxon>Trichomonascaceae</taxon>
        <taxon>Sugiyamaella</taxon>
    </lineage>
</organism>
<dbReference type="FunFam" id="1.10.510.10:FF:000334">
    <property type="entry name" value="Serine/threonine-protein kinase STE11"/>
    <property type="match status" value="1"/>
</dbReference>
<dbReference type="PROSITE" id="PS00108">
    <property type="entry name" value="PROTEIN_KINASE_ST"/>
    <property type="match status" value="1"/>
</dbReference>
<feature type="compositionally biased region" description="Low complexity" evidence="11">
    <location>
        <begin position="150"/>
        <end position="161"/>
    </location>
</feature>
<feature type="domain" description="Protein kinase" evidence="12">
    <location>
        <begin position="600"/>
        <end position="861"/>
    </location>
</feature>
<dbReference type="PANTHER" id="PTHR11584">
    <property type="entry name" value="SERINE/THREONINE PROTEIN KINASE"/>
    <property type="match status" value="1"/>
</dbReference>
<dbReference type="OrthoDB" id="266718at2759"/>
<dbReference type="InterPro" id="IPR017441">
    <property type="entry name" value="Protein_kinase_ATP_BS"/>
</dbReference>
<dbReference type="GO" id="GO:0004709">
    <property type="term" value="F:MAP kinase kinase kinase activity"/>
    <property type="evidence" value="ECO:0007669"/>
    <property type="project" value="UniProtKB-EC"/>
</dbReference>
<dbReference type="Pfam" id="PF00069">
    <property type="entry name" value="Pkinase"/>
    <property type="match status" value="1"/>
</dbReference>
<feature type="region of interest" description="Disordered" evidence="11">
    <location>
        <begin position="535"/>
        <end position="584"/>
    </location>
</feature>
<dbReference type="InterPro" id="IPR000159">
    <property type="entry name" value="RA_dom"/>
</dbReference>
<proteinExistence type="inferred from homology"/>
<feature type="compositionally biased region" description="Acidic residues" evidence="11">
    <location>
        <begin position="574"/>
        <end position="584"/>
    </location>
</feature>
<keyword evidence="5 10" id="KW-0547">Nucleotide-binding</keyword>
<keyword evidence="3" id="KW-0723">Serine/threonine-protein kinase</keyword>
<keyword evidence="16" id="KW-1185">Reference proteome</keyword>
<dbReference type="Pfam" id="PF00536">
    <property type="entry name" value="SAM_1"/>
    <property type="match status" value="1"/>
</dbReference>
<dbReference type="SUPFAM" id="SSF56112">
    <property type="entry name" value="Protein kinase-like (PK-like)"/>
    <property type="match status" value="1"/>
</dbReference>
<gene>
    <name evidence="15" type="primary">STE11</name>
    <name evidence="15" type="ORF">AWJ20_3708</name>
</gene>
<evidence type="ECO:0000313" key="16">
    <source>
        <dbReference type="Proteomes" id="UP000189580"/>
    </source>
</evidence>
<feature type="compositionally biased region" description="Polar residues" evidence="11">
    <location>
        <begin position="102"/>
        <end position="111"/>
    </location>
</feature>
<dbReference type="CDD" id="cd09534">
    <property type="entry name" value="SAM_Ste11_fungal"/>
    <property type="match status" value="1"/>
</dbReference>
<dbReference type="KEGG" id="slb:AWJ20_3708"/>
<evidence type="ECO:0000256" key="8">
    <source>
        <dbReference type="ARBA" id="ARBA00047559"/>
    </source>
</evidence>
<dbReference type="InterPro" id="IPR008271">
    <property type="entry name" value="Ser/Thr_kinase_AS"/>
</dbReference>
<dbReference type="InterPro" id="IPR000719">
    <property type="entry name" value="Prot_kinase_dom"/>
</dbReference>
<feature type="domain" description="SAM" evidence="13">
    <location>
        <begin position="7"/>
        <end position="70"/>
    </location>
</feature>
<reference evidence="15 16" key="1">
    <citation type="submission" date="2016-02" db="EMBL/GenBank/DDBJ databases">
        <title>Complete genome sequence and transcriptome regulation of the pentose utilising yeast Sugiyamaella lignohabitans.</title>
        <authorList>
            <person name="Bellasio M."/>
            <person name="Peymann A."/>
            <person name="Valli M."/>
            <person name="Sipitzky M."/>
            <person name="Graf A."/>
            <person name="Sauer M."/>
            <person name="Marx H."/>
            <person name="Mattanovich D."/>
        </authorList>
    </citation>
    <scope>NUCLEOTIDE SEQUENCE [LARGE SCALE GENOMIC DNA]</scope>
    <source>
        <strain evidence="15 16">CBS 10342</strain>
    </source>
</reference>
<comment type="catalytic activity">
    <reaction evidence="9">
        <text>L-seryl-[protein] + ATP = O-phospho-L-seryl-[protein] + ADP + H(+)</text>
        <dbReference type="Rhea" id="RHEA:17989"/>
        <dbReference type="Rhea" id="RHEA-COMP:9863"/>
        <dbReference type="Rhea" id="RHEA-COMP:11604"/>
        <dbReference type="ChEBI" id="CHEBI:15378"/>
        <dbReference type="ChEBI" id="CHEBI:29999"/>
        <dbReference type="ChEBI" id="CHEBI:30616"/>
        <dbReference type="ChEBI" id="CHEBI:83421"/>
        <dbReference type="ChEBI" id="CHEBI:456216"/>
        <dbReference type="EC" id="2.7.11.25"/>
    </reaction>
</comment>
<keyword evidence="4" id="KW-0808">Transferase</keyword>
<evidence type="ECO:0000259" key="14">
    <source>
        <dbReference type="PROSITE" id="PS50200"/>
    </source>
</evidence>
<dbReference type="Pfam" id="PF14847">
    <property type="entry name" value="Ras_bdg_2"/>
    <property type="match status" value="1"/>
</dbReference>
<dbReference type="GO" id="GO:0005524">
    <property type="term" value="F:ATP binding"/>
    <property type="evidence" value="ECO:0007669"/>
    <property type="project" value="UniProtKB-UniRule"/>
</dbReference>
<dbReference type="PANTHER" id="PTHR11584:SF369">
    <property type="entry name" value="MITOGEN-ACTIVATED PROTEIN KINASE KINASE KINASE 19-RELATED"/>
    <property type="match status" value="1"/>
</dbReference>
<evidence type="ECO:0000259" key="12">
    <source>
        <dbReference type="PROSITE" id="PS50011"/>
    </source>
</evidence>
<protein>
    <recommendedName>
        <fullName evidence="2">mitogen-activated protein kinase kinase kinase</fullName>
        <ecNumber evidence="2">2.7.11.25</ecNumber>
    </recommendedName>
</protein>
<evidence type="ECO:0000256" key="6">
    <source>
        <dbReference type="ARBA" id="ARBA00022777"/>
    </source>
</evidence>
<keyword evidence="7 10" id="KW-0067">ATP-binding</keyword>
<evidence type="ECO:0000256" key="11">
    <source>
        <dbReference type="SAM" id="MobiDB-lite"/>
    </source>
</evidence>
<feature type="region of interest" description="Disordered" evidence="11">
    <location>
        <begin position="345"/>
        <end position="380"/>
    </location>
</feature>
<dbReference type="FunFam" id="3.30.200.20:FF:000387">
    <property type="entry name" value="Serine/threonine-protein kinase STE11"/>
    <property type="match status" value="1"/>
</dbReference>
<accession>A0A167BWF7</accession>
<evidence type="ECO:0000313" key="15">
    <source>
        <dbReference type="EMBL" id="ANB10914.1"/>
    </source>
</evidence>
<dbReference type="Proteomes" id="UP000189580">
    <property type="component" value="Chromosome c"/>
</dbReference>
<evidence type="ECO:0000256" key="3">
    <source>
        <dbReference type="ARBA" id="ARBA00022527"/>
    </source>
</evidence>
<feature type="region of interest" description="Disordered" evidence="11">
    <location>
        <begin position="102"/>
        <end position="129"/>
    </location>
</feature>
<evidence type="ECO:0000256" key="1">
    <source>
        <dbReference type="ARBA" id="ARBA00006529"/>
    </source>
</evidence>
<dbReference type="SUPFAM" id="SSF47769">
    <property type="entry name" value="SAM/Pointed domain"/>
    <property type="match status" value="1"/>
</dbReference>
<comment type="similarity">
    <text evidence="1">Belongs to the protein kinase superfamily. STE Ser/Thr protein kinase family. MAP kinase kinase kinase subfamily.</text>
</comment>
<feature type="compositionally biased region" description="Acidic residues" evidence="11">
    <location>
        <begin position="345"/>
        <end position="357"/>
    </location>
</feature>
<dbReference type="InterPro" id="IPR011009">
    <property type="entry name" value="Kinase-like_dom_sf"/>
</dbReference>
<name>A0A167BWF7_9ASCO</name>
<sequence>MLTNRTWSSTDIKQWLESLHCGEYFQSFEDNHITGDVLLECDQTALKYMGIRKVGDRIKINQSLKELRSDYVKSLAEARGHSLFRYGPQSLEDLNRNSVSPFAALSSSQPSKPEHSTPAEGYFSPKHSSSAGPGSALGILSGLSLGVPPNSSSSSRFPFRRTAPNSAKSQYSTATTTTTVLSKTDSNGVQEIFSMDVVKQNNVKFIYPQGESKTVNIAGCTTADEIKRKALQKIMADNVVNPVEWIVFVLLEDKFRHLGDVELMSIAQSSDSSERKRLMLCAIGTSPSTKQLEKSKQIQVNSHLKLSSLSNIDSADSIAQATKPESKSISTNRLSLAQSIAATSYDDDDLDDDDLEQDGASVTANARPRKVGRLSEHRPPSELISSNLAHFFPSAPANDLEETIRNSRRFSKRMSRMSRISHRMSVASSTWGIPEDEEAPPPVPALPDHGEQGTIMPGSLPSPYTSTTPTIPKPTTPTTAPVPTTEAPAAPEAKRPSLRSSIRKSVMPRRYSSYESGNTNMLTALSNRISTMSLSKGGFSKSHNGGSEDQIHDGPTSDNEPETDANQEQHAPEVEDEDDEEDDNTFLDTVRKEESCPSKWIKGRLIGSGSFGTVYLGMNSFTGELMAVKQVEIPTEDTENGQRKKSMVDALQREMNLLRELQHKNIVQYLGSNSEGQFLNIFLEYVPGGSVAMLLSNYGIFEESLIRNFVRQILEGLKYLHGQNIIHRDIKGANVLVDNKGCIKISDFGISKKIETKLLTNNRVSLQGSVFWMAPEVVKQLPYTLKADIWSLGCLIVEMFSGTHPFPEFTQMQVIFRLGNSGTPAIPDDCSDDAKDFLAKTFAIDHQKRPTAAELLSHKFMDPIPQ</sequence>
<dbReference type="RefSeq" id="XP_018733391.1">
    <property type="nucleotide sequence ID" value="XM_018880730.1"/>
</dbReference>
<evidence type="ECO:0000259" key="13">
    <source>
        <dbReference type="PROSITE" id="PS50105"/>
    </source>
</evidence>
<feature type="region of interest" description="Disordered" evidence="11">
    <location>
        <begin position="457"/>
        <end position="516"/>
    </location>
</feature>
<dbReference type="PROSITE" id="PS00107">
    <property type="entry name" value="PROTEIN_KINASE_ATP"/>
    <property type="match status" value="1"/>
</dbReference>
<feature type="compositionally biased region" description="Polar residues" evidence="11">
    <location>
        <begin position="163"/>
        <end position="172"/>
    </location>
</feature>